<dbReference type="eggNOG" id="ENOG502SFP5">
    <property type="taxonomic scope" value="Eukaryota"/>
</dbReference>
<dbReference type="OrthoDB" id="446145at2759"/>
<evidence type="ECO:0000313" key="1">
    <source>
        <dbReference type="EMBL" id="KNC87811.1"/>
    </source>
</evidence>
<evidence type="ECO:0000313" key="2">
    <source>
        <dbReference type="Proteomes" id="UP000054560"/>
    </source>
</evidence>
<gene>
    <name evidence="1" type="ORF">SARC_00068</name>
</gene>
<protein>
    <recommendedName>
        <fullName evidence="3">ASCH domain-containing protein</fullName>
    </recommendedName>
</protein>
<dbReference type="Proteomes" id="UP000054560">
    <property type="component" value="Unassembled WGS sequence"/>
</dbReference>
<name>A0A0L0GG58_9EUKA</name>
<dbReference type="InterPro" id="IPR015947">
    <property type="entry name" value="PUA-like_sf"/>
</dbReference>
<dbReference type="SUPFAM" id="SSF88697">
    <property type="entry name" value="PUA domain-like"/>
    <property type="match status" value="1"/>
</dbReference>
<sequence length="477" mass="53079">MKGIIIKKTPLDLILGGNKTWEIRGSPATHRGFVGLVESGRQKVVGFAKLVDCIKLDNEVFASHSDRHGSPALHSGYKTPYAWVLESPVRLQRALPYQHKQGCVIWVNIDDSVVAYAMLQAYVDSKAGPRPPEEVAVVARAPEPRPLPPQPRPGNGGDHLTVLEHLEKHGYAVVPTDLDVAQARAYFDAEIANFPEFNADASKYVLGGFGALGNPASFHNPTVRLLRVWAHAIIRPLLAPLAGTRGGPMYFEQVVDRMMVRQKGESASAEAWHRDEAKLAGADDLVFGGWWNLDSTAQYFSCIAGSHKVVSGNKGFATVKLSAELKAQMRRDRTKVEIPPGHILVFYEKILHEIEATKRRTDMYRQFLGWRMSPTGEPLVANLRELLATQAVVPLKSGQMPPMYAKLHWTNHRDLLERFSANVRPECKTVRTVGSGVCKGERRCVVDMVMGSLESYQFRKYEAYSEREIALLLPDVI</sequence>
<keyword evidence="2" id="KW-1185">Reference proteome</keyword>
<organism evidence="1 2">
    <name type="scientific">Sphaeroforma arctica JP610</name>
    <dbReference type="NCBI Taxonomy" id="667725"/>
    <lineage>
        <taxon>Eukaryota</taxon>
        <taxon>Ichthyosporea</taxon>
        <taxon>Ichthyophonida</taxon>
        <taxon>Sphaeroforma</taxon>
    </lineage>
</organism>
<dbReference type="SUPFAM" id="SSF51197">
    <property type="entry name" value="Clavaminate synthase-like"/>
    <property type="match status" value="1"/>
</dbReference>
<reference evidence="1 2" key="1">
    <citation type="submission" date="2011-02" db="EMBL/GenBank/DDBJ databases">
        <title>The Genome Sequence of Sphaeroforma arctica JP610.</title>
        <authorList>
            <consortium name="The Broad Institute Genome Sequencing Platform"/>
            <person name="Russ C."/>
            <person name="Cuomo C."/>
            <person name="Young S.K."/>
            <person name="Zeng Q."/>
            <person name="Gargeya S."/>
            <person name="Alvarado L."/>
            <person name="Berlin A."/>
            <person name="Chapman S.B."/>
            <person name="Chen Z."/>
            <person name="Freedman E."/>
            <person name="Gellesch M."/>
            <person name="Goldberg J."/>
            <person name="Griggs A."/>
            <person name="Gujja S."/>
            <person name="Heilman E."/>
            <person name="Heiman D."/>
            <person name="Howarth C."/>
            <person name="Mehta T."/>
            <person name="Neiman D."/>
            <person name="Pearson M."/>
            <person name="Roberts A."/>
            <person name="Saif S."/>
            <person name="Shea T."/>
            <person name="Shenoy N."/>
            <person name="Sisk P."/>
            <person name="Stolte C."/>
            <person name="Sykes S."/>
            <person name="White J."/>
            <person name="Yandava C."/>
            <person name="Burger G."/>
            <person name="Gray M.W."/>
            <person name="Holland P.W.H."/>
            <person name="King N."/>
            <person name="Lang F.B.F."/>
            <person name="Roger A.J."/>
            <person name="Ruiz-Trillo I."/>
            <person name="Haas B."/>
            <person name="Nusbaum C."/>
            <person name="Birren B."/>
        </authorList>
    </citation>
    <scope>NUCLEOTIDE SEQUENCE [LARGE SCALE GENOMIC DNA]</scope>
    <source>
        <strain evidence="1 2">JP610</strain>
    </source>
</reference>
<dbReference type="EMBL" id="KQ241598">
    <property type="protein sequence ID" value="KNC87811.1"/>
    <property type="molecule type" value="Genomic_DNA"/>
</dbReference>
<accession>A0A0L0GG58</accession>
<dbReference type="AlphaFoldDB" id="A0A0L0GG58"/>
<dbReference type="Gene3D" id="2.60.120.620">
    <property type="entry name" value="q2cbj1_9rhob like domain"/>
    <property type="match status" value="1"/>
</dbReference>
<evidence type="ECO:0008006" key="3">
    <source>
        <dbReference type="Google" id="ProtNLM"/>
    </source>
</evidence>
<dbReference type="GeneID" id="25900572"/>
<dbReference type="Gene3D" id="2.30.130.30">
    <property type="entry name" value="Hypothetical protein"/>
    <property type="match status" value="1"/>
</dbReference>
<dbReference type="RefSeq" id="XP_014161713.1">
    <property type="nucleotide sequence ID" value="XM_014306238.1"/>
</dbReference>
<proteinExistence type="predicted"/>